<dbReference type="PROSITE" id="PS50005">
    <property type="entry name" value="TPR"/>
    <property type="match status" value="1"/>
</dbReference>
<accession>A0A6L8Q938</accession>
<dbReference type="Gene3D" id="1.25.40.10">
    <property type="entry name" value="Tetratricopeptide repeat domain"/>
    <property type="match status" value="1"/>
</dbReference>
<reference evidence="2 3" key="1">
    <citation type="submission" date="2019-07" db="EMBL/GenBank/DDBJ databases">
        <title>Draft genome sequence of Adlercreutzia equolifaciens IPLA 37004, a human intestinal strain that does not produces equol from daidzein.</title>
        <authorList>
            <person name="Vazquez L."/>
            <person name="Florez A.B."/>
            <person name="Mayo B."/>
        </authorList>
    </citation>
    <scope>NUCLEOTIDE SEQUENCE [LARGE SCALE GENOMIC DNA]</scope>
    <source>
        <strain evidence="2 3">IPLA 37004</strain>
    </source>
</reference>
<dbReference type="RefSeq" id="WP_161128467.1">
    <property type="nucleotide sequence ID" value="NZ_VJNE01000051.1"/>
</dbReference>
<protein>
    <submittedName>
        <fullName evidence="2">Uncharacterized protein</fullName>
    </submittedName>
</protein>
<evidence type="ECO:0000256" key="1">
    <source>
        <dbReference type="PROSITE-ProRule" id="PRU00339"/>
    </source>
</evidence>
<dbReference type="EMBL" id="VJNE01000051">
    <property type="protein sequence ID" value="MZG29121.1"/>
    <property type="molecule type" value="Genomic_DNA"/>
</dbReference>
<dbReference type="Proteomes" id="UP000472380">
    <property type="component" value="Unassembled WGS sequence"/>
</dbReference>
<dbReference type="InterPro" id="IPR019734">
    <property type="entry name" value="TPR_rpt"/>
</dbReference>
<sequence length="298" mass="33279">MRAMQCELCGGTDIVKEDDFFVCQSCGMKYTPENAKKMMIDGVVNIQGTVKLDNTKLIDNYLSISRNAYDSGNSKEAEEYANKVLEIDPTNYKALYLKGVAAGWQTSGMNNRIPEAVDCFALAIENCADEQKLEDLKETVANDVSKLTLAMMRLRCEIYKKLPSEENAISLFAEAKNSLDLVLKLIASCGFKPKEFRGEAATMMNNAAVDAFDGVIWKDYTNGKPLILTNKFGVSKYKLAQPNDVSRYATPSKYDFDKLLARTDACIKIIEAAMSSNLSRYHRSPGLVPAISKRRYRE</sequence>
<dbReference type="SUPFAM" id="SSF48452">
    <property type="entry name" value="TPR-like"/>
    <property type="match status" value="1"/>
</dbReference>
<evidence type="ECO:0000313" key="3">
    <source>
        <dbReference type="Proteomes" id="UP000472380"/>
    </source>
</evidence>
<evidence type="ECO:0000313" key="2">
    <source>
        <dbReference type="EMBL" id="MZG29121.1"/>
    </source>
</evidence>
<dbReference type="AlphaFoldDB" id="A0A6L8Q938"/>
<gene>
    <name evidence="2" type="ORF">FM068_11175</name>
</gene>
<proteinExistence type="predicted"/>
<comment type="caution">
    <text evidence="2">The sequence shown here is derived from an EMBL/GenBank/DDBJ whole genome shotgun (WGS) entry which is preliminary data.</text>
</comment>
<keyword evidence="1" id="KW-0802">TPR repeat</keyword>
<feature type="repeat" description="TPR" evidence="1">
    <location>
        <begin position="58"/>
        <end position="91"/>
    </location>
</feature>
<name>A0A6L8Q938_9ACTN</name>
<organism evidence="2 3">
    <name type="scientific">Adlercreutzia equolifaciens</name>
    <dbReference type="NCBI Taxonomy" id="446660"/>
    <lineage>
        <taxon>Bacteria</taxon>
        <taxon>Bacillati</taxon>
        <taxon>Actinomycetota</taxon>
        <taxon>Coriobacteriia</taxon>
        <taxon>Eggerthellales</taxon>
        <taxon>Eggerthellaceae</taxon>
        <taxon>Adlercreutzia</taxon>
    </lineage>
</organism>
<dbReference type="InterPro" id="IPR011990">
    <property type="entry name" value="TPR-like_helical_dom_sf"/>
</dbReference>